<dbReference type="PROSITE" id="PS51724">
    <property type="entry name" value="SPOR"/>
    <property type="match status" value="1"/>
</dbReference>
<keyword evidence="5" id="KW-1185">Reference proteome</keyword>
<dbReference type="GO" id="GO:0042834">
    <property type="term" value="F:peptidoglycan binding"/>
    <property type="evidence" value="ECO:0007669"/>
    <property type="project" value="InterPro"/>
</dbReference>
<feature type="chain" id="PRO_5017652450" evidence="2">
    <location>
        <begin position="25"/>
        <end position="392"/>
    </location>
</feature>
<reference evidence="4 5" key="1">
    <citation type="submission" date="2018-07" db="EMBL/GenBank/DDBJ databases">
        <title>Genomic Encyclopedia of Type Strains, Phase III (KMG-III): the genomes of soil and plant-associated and newly described type strains.</title>
        <authorList>
            <person name="Whitman W."/>
        </authorList>
    </citation>
    <scope>NUCLEOTIDE SEQUENCE [LARGE SCALE GENOMIC DNA]</scope>
    <source>
        <strain evidence="4 5">CECT 8488</strain>
    </source>
</reference>
<feature type="signal peptide" evidence="2">
    <location>
        <begin position="1"/>
        <end position="24"/>
    </location>
</feature>
<name>A0A3D9HN99_9PROT</name>
<dbReference type="Pfam" id="PF05036">
    <property type="entry name" value="SPOR"/>
    <property type="match status" value="1"/>
</dbReference>
<dbReference type="Proteomes" id="UP000256845">
    <property type="component" value="Unassembled WGS sequence"/>
</dbReference>
<comment type="caution">
    <text evidence="4">The sequence shown here is derived from an EMBL/GenBank/DDBJ whole genome shotgun (WGS) entry which is preliminary data.</text>
</comment>
<feature type="domain" description="SPOR" evidence="3">
    <location>
        <begin position="306"/>
        <end position="392"/>
    </location>
</feature>
<keyword evidence="2" id="KW-0732">Signal</keyword>
<evidence type="ECO:0000259" key="3">
    <source>
        <dbReference type="PROSITE" id="PS51724"/>
    </source>
</evidence>
<protein>
    <submittedName>
        <fullName evidence="4">Sporulation related protein</fullName>
    </submittedName>
</protein>
<evidence type="ECO:0000256" key="2">
    <source>
        <dbReference type="SAM" id="SignalP"/>
    </source>
</evidence>
<organism evidence="4 5">
    <name type="scientific">Aestuariispira insulae</name>
    <dbReference type="NCBI Taxonomy" id="1461337"/>
    <lineage>
        <taxon>Bacteria</taxon>
        <taxon>Pseudomonadati</taxon>
        <taxon>Pseudomonadota</taxon>
        <taxon>Alphaproteobacteria</taxon>
        <taxon>Rhodospirillales</taxon>
        <taxon>Kiloniellaceae</taxon>
        <taxon>Aestuariispira</taxon>
    </lineage>
</organism>
<dbReference type="InterPro" id="IPR036680">
    <property type="entry name" value="SPOR-like_sf"/>
</dbReference>
<proteinExistence type="predicted"/>
<evidence type="ECO:0000313" key="4">
    <source>
        <dbReference type="EMBL" id="RED50964.1"/>
    </source>
</evidence>
<evidence type="ECO:0000256" key="1">
    <source>
        <dbReference type="SAM" id="MobiDB-lite"/>
    </source>
</evidence>
<feature type="region of interest" description="Disordered" evidence="1">
    <location>
        <begin position="247"/>
        <end position="288"/>
    </location>
</feature>
<evidence type="ECO:0000313" key="5">
    <source>
        <dbReference type="Proteomes" id="UP000256845"/>
    </source>
</evidence>
<dbReference type="PROSITE" id="PS51257">
    <property type="entry name" value="PROKAR_LIPOPROTEIN"/>
    <property type="match status" value="1"/>
</dbReference>
<dbReference type="Gene3D" id="3.30.70.1070">
    <property type="entry name" value="Sporulation related repeat"/>
    <property type="match status" value="1"/>
</dbReference>
<dbReference type="EMBL" id="QRDW01000004">
    <property type="protein sequence ID" value="RED50964.1"/>
    <property type="molecule type" value="Genomic_DNA"/>
</dbReference>
<feature type="compositionally biased region" description="Basic and acidic residues" evidence="1">
    <location>
        <begin position="251"/>
        <end position="271"/>
    </location>
</feature>
<dbReference type="AlphaFoldDB" id="A0A3D9HN99"/>
<sequence length="392" mass="43529">MVFLQKPVTLKLRLLALGTSFLIAGCSGMGGLLDGNDAAIDDDQRDYTAAQATNPPRFQAGDRFRFDNQDMTWQVIDVSDQSIQWQSDTGEQQITTVNPLLPAIEWNSRSRGKGKRLISNMKGKFFPLRTGNEVHFKTTVNTDKPPYAWEFDWKCMIAGEEQVQIAMGVFDTFRVECSRQEPEKWIFYYAPRIGYYVKMEATGLKNGATSSRTLKGYVKNAVAYGDIEPAMAAAMPAMTEPAKVTTETMPEMDKPEEEMARKPEEPAKAEEGTQPVSGEAKMEKNPAETAMKPVTGEAKPTMTQPAASSNGFVLHLASYKQQANLERGQQDLLKKFPTQLSGMSFSSKRVDLGSKGVYYRLYVGPTTSRASADSLCQQLKARGQYCIVNKTP</sequence>
<dbReference type="SUPFAM" id="SSF110997">
    <property type="entry name" value="Sporulation related repeat"/>
    <property type="match status" value="1"/>
</dbReference>
<accession>A0A3D9HN99</accession>
<dbReference type="InterPro" id="IPR007730">
    <property type="entry name" value="SPOR-like_dom"/>
</dbReference>
<gene>
    <name evidence="4" type="ORF">DFP90_104237</name>
</gene>